<feature type="transmembrane region" description="Helical" evidence="3">
    <location>
        <begin position="583"/>
        <end position="606"/>
    </location>
</feature>
<dbReference type="InterPro" id="IPR001466">
    <property type="entry name" value="Beta-lactam-related"/>
</dbReference>
<organism evidence="6 7">
    <name type="scientific">Pseudoalteromonas phenolica</name>
    <dbReference type="NCBI Taxonomy" id="161398"/>
    <lineage>
        <taxon>Bacteria</taxon>
        <taxon>Pseudomonadati</taxon>
        <taxon>Pseudomonadota</taxon>
        <taxon>Gammaproteobacteria</taxon>
        <taxon>Alteromonadales</taxon>
        <taxon>Pseudoalteromonadaceae</taxon>
        <taxon>Pseudoalteromonas</taxon>
    </lineage>
</organism>
<dbReference type="InterPro" id="IPR012338">
    <property type="entry name" value="Beta-lactam/transpept-like"/>
</dbReference>
<evidence type="ECO:0000256" key="2">
    <source>
        <dbReference type="ARBA" id="ARBA00023136"/>
    </source>
</evidence>
<dbReference type="OrthoDB" id="119951at2"/>
<name>A0A5R9Q6E7_9GAMM</name>
<proteinExistence type="predicted"/>
<keyword evidence="2 3" id="KW-0472">Membrane</keyword>
<evidence type="ECO:0000256" key="4">
    <source>
        <dbReference type="SAM" id="SignalP"/>
    </source>
</evidence>
<dbReference type="PANTHER" id="PTHR46825:SF11">
    <property type="entry name" value="PENICILLIN-BINDING PROTEIN 4"/>
    <property type="match status" value="1"/>
</dbReference>
<feature type="chain" id="PRO_5024333451" evidence="4">
    <location>
        <begin position="20"/>
        <end position="607"/>
    </location>
</feature>
<dbReference type="EMBL" id="PPSW01000007">
    <property type="protein sequence ID" value="TLX48076.1"/>
    <property type="molecule type" value="Genomic_DNA"/>
</dbReference>
<evidence type="ECO:0000313" key="7">
    <source>
        <dbReference type="Proteomes" id="UP000309186"/>
    </source>
</evidence>
<dbReference type="PANTHER" id="PTHR46825">
    <property type="entry name" value="D-ALANYL-D-ALANINE-CARBOXYPEPTIDASE/ENDOPEPTIDASE AMPH"/>
    <property type="match status" value="1"/>
</dbReference>
<feature type="transmembrane region" description="Helical" evidence="3">
    <location>
        <begin position="519"/>
        <end position="540"/>
    </location>
</feature>
<feature type="transmembrane region" description="Helical" evidence="3">
    <location>
        <begin position="546"/>
        <end position="567"/>
    </location>
</feature>
<protein>
    <submittedName>
        <fullName evidence="6">Methicillin resistance protein FmtA</fullName>
    </submittedName>
</protein>
<dbReference type="Proteomes" id="UP000309186">
    <property type="component" value="Unassembled WGS sequence"/>
</dbReference>
<keyword evidence="3" id="KW-0812">Transmembrane</keyword>
<dbReference type="Pfam" id="PF00144">
    <property type="entry name" value="Beta-lactamase"/>
    <property type="match status" value="1"/>
</dbReference>
<dbReference type="GO" id="GO:0016020">
    <property type="term" value="C:membrane"/>
    <property type="evidence" value="ECO:0007669"/>
    <property type="project" value="UniProtKB-SubCell"/>
</dbReference>
<accession>A0A5R9Q6E7</accession>
<feature type="signal peptide" evidence="4">
    <location>
        <begin position="1"/>
        <end position="19"/>
    </location>
</feature>
<comment type="caution">
    <text evidence="6">The sequence shown here is derived from an EMBL/GenBank/DDBJ whole genome shotgun (WGS) entry which is preliminary data.</text>
</comment>
<evidence type="ECO:0000256" key="3">
    <source>
        <dbReference type="SAM" id="Phobius"/>
    </source>
</evidence>
<dbReference type="InterPro" id="IPR050491">
    <property type="entry name" value="AmpC-like"/>
</dbReference>
<evidence type="ECO:0000259" key="5">
    <source>
        <dbReference type="Pfam" id="PF00144"/>
    </source>
</evidence>
<dbReference type="AlphaFoldDB" id="A0A5R9Q6E7"/>
<sequence length="607" mass="67219">MFKLLVINCLVLLMSFSTAANTQTTLEQQIQTVLDDMSLAGISWATVGGQQIKNSSAGFANLKQQLPMHNATKVHVGSVSKSVLAMGVLRLITTGELSLHTPIANLLPELAFNNPWRENTPITVEHLLAHTAGLENIRMWQMLSVTPTPNTLLIEAFKSRNTLLNIRTQPGSQYLYSNIGYQLLAMVIETVTKKRYETYLDQALLKPLGMLDSTFHFLSQEGENADPRLAMGYHESAVPQPAVAIFLRAPGQFTTTAADMVKFMMFTMGEGKLNDQVFIRADLFSALSYPENTEAAKAGLKIGHGLALANRDRHGVIAECHPGSTFGFNANFCVFPKQKKGFFFAVNTDNESPYVERLNKLFIKSLSVTSAPQAQPEIKAAALSSPSLAKSGVYFLAPNSMAEFSLVDRVFHFVWVSQAQSQLTLRSLQSADVTLQAVSQNLYKANERVTPSHVFYQNAQGDLMLSNGYKTYQQGSILELAFYWLSLLLGLIGLVYVLLAGFVRWIFWRQSALTLSPIVANLVLFVVPAVLYATQSFLMFSEVTAASISLAILSGLLPFSLLGTLWLNYKCTAKNVWQRIDRVFIFMALQLCVLLLLAGQLPVIFWR</sequence>
<gene>
    <name evidence="6" type="ORF">C1E24_04550</name>
</gene>
<dbReference type="SUPFAM" id="SSF56601">
    <property type="entry name" value="beta-lactamase/transpeptidase-like"/>
    <property type="match status" value="1"/>
</dbReference>
<keyword evidence="3" id="KW-1133">Transmembrane helix</keyword>
<keyword evidence="4" id="KW-0732">Signal</keyword>
<feature type="domain" description="Beta-lactamase-related" evidence="5">
    <location>
        <begin position="29"/>
        <end position="358"/>
    </location>
</feature>
<comment type="subcellular location">
    <subcellularLocation>
        <location evidence="1">Membrane</location>
    </subcellularLocation>
</comment>
<evidence type="ECO:0000313" key="6">
    <source>
        <dbReference type="EMBL" id="TLX48076.1"/>
    </source>
</evidence>
<feature type="transmembrane region" description="Helical" evidence="3">
    <location>
        <begin position="481"/>
        <end position="507"/>
    </location>
</feature>
<dbReference type="Gene3D" id="3.40.710.10">
    <property type="entry name" value="DD-peptidase/beta-lactamase superfamily"/>
    <property type="match status" value="1"/>
</dbReference>
<evidence type="ECO:0000256" key="1">
    <source>
        <dbReference type="ARBA" id="ARBA00004370"/>
    </source>
</evidence>
<reference evidence="6 7" key="1">
    <citation type="submission" date="2018-01" db="EMBL/GenBank/DDBJ databases">
        <title>Co-occurrence of chitin degradation, pigmentation and bioactivity in marine Pseudoalteromonas.</title>
        <authorList>
            <person name="Paulsen S."/>
            <person name="Gram L."/>
            <person name="Machado H."/>
        </authorList>
    </citation>
    <scope>NUCLEOTIDE SEQUENCE [LARGE SCALE GENOMIC DNA]</scope>
    <source>
        <strain evidence="6 7">S3663</strain>
    </source>
</reference>